<keyword evidence="6" id="KW-0472">Membrane</keyword>
<dbReference type="SUPFAM" id="SSF51445">
    <property type="entry name" value="(Trans)glycosidases"/>
    <property type="match status" value="1"/>
</dbReference>
<evidence type="ECO:0000313" key="8">
    <source>
        <dbReference type="EMBL" id="CAE0375011.1"/>
    </source>
</evidence>
<name>A0A7S3NL40_9STRA</name>
<dbReference type="InterPro" id="IPR001547">
    <property type="entry name" value="Glyco_hydro_5"/>
</dbReference>
<organism evidence="8">
    <name type="scientific">Aureoumbra lagunensis</name>
    <dbReference type="NCBI Taxonomy" id="44058"/>
    <lineage>
        <taxon>Eukaryota</taxon>
        <taxon>Sar</taxon>
        <taxon>Stramenopiles</taxon>
        <taxon>Ochrophyta</taxon>
        <taxon>Pelagophyceae</taxon>
        <taxon>Pelagomonadales</taxon>
        <taxon>Aureoumbra</taxon>
    </lineage>
</organism>
<keyword evidence="2 4" id="KW-0378">Hydrolase</keyword>
<dbReference type="InterPro" id="IPR018087">
    <property type="entry name" value="Glyco_hydro_5_CS"/>
</dbReference>
<dbReference type="PROSITE" id="PS00659">
    <property type="entry name" value="GLYCOSYL_HYDROL_F5"/>
    <property type="match status" value="1"/>
</dbReference>
<evidence type="ECO:0000256" key="2">
    <source>
        <dbReference type="ARBA" id="ARBA00022801"/>
    </source>
</evidence>
<evidence type="ECO:0000256" key="6">
    <source>
        <dbReference type="SAM" id="Phobius"/>
    </source>
</evidence>
<evidence type="ECO:0000256" key="5">
    <source>
        <dbReference type="SAM" id="MobiDB-lite"/>
    </source>
</evidence>
<evidence type="ECO:0000259" key="7">
    <source>
        <dbReference type="Pfam" id="PF00150"/>
    </source>
</evidence>
<feature type="domain" description="Glycoside hydrolase family 5" evidence="7">
    <location>
        <begin position="143"/>
        <end position="391"/>
    </location>
</feature>
<protein>
    <recommendedName>
        <fullName evidence="7">Glycoside hydrolase family 5 domain-containing protein</fullName>
    </recommendedName>
</protein>
<dbReference type="InterPro" id="IPR017853">
    <property type="entry name" value="GH"/>
</dbReference>
<gene>
    <name evidence="8" type="ORF">ALAG00032_LOCUS15815</name>
</gene>
<evidence type="ECO:0000256" key="3">
    <source>
        <dbReference type="ARBA" id="ARBA00023295"/>
    </source>
</evidence>
<reference evidence="8" key="1">
    <citation type="submission" date="2021-01" db="EMBL/GenBank/DDBJ databases">
        <authorList>
            <person name="Corre E."/>
            <person name="Pelletier E."/>
            <person name="Niang G."/>
            <person name="Scheremetjew M."/>
            <person name="Finn R."/>
            <person name="Kale V."/>
            <person name="Holt S."/>
            <person name="Cochrane G."/>
            <person name="Meng A."/>
            <person name="Brown T."/>
            <person name="Cohen L."/>
        </authorList>
    </citation>
    <scope>NUCLEOTIDE SEQUENCE</scope>
    <source>
        <strain evidence="8">CCMP1510</strain>
    </source>
</reference>
<evidence type="ECO:0000256" key="4">
    <source>
        <dbReference type="RuleBase" id="RU361153"/>
    </source>
</evidence>
<accession>A0A7S3NL40</accession>
<keyword evidence="6" id="KW-1133">Transmembrane helix</keyword>
<dbReference type="Gene3D" id="3.20.20.80">
    <property type="entry name" value="Glycosidases"/>
    <property type="match status" value="1"/>
</dbReference>
<sequence>MERNPGISPIQLEAESAVEQEGYILSPRSLKKIDKKEGGHHQGHGIKSLRPNRKCMCTLCIGWSLIIIILILTIHTNRPSPSWSKKRQNKEETISTPDEEEQPHIQVTTAPTLRDSLVNDDDISVVEKYGYLTFDGTQLLSEKYNSPVQLTGMSLFWSNTDWGGEQFYAEDGIKELAQVWKCSIVRAAMGVEDEGGYIDSPAENKNRIQIVIEAAIKYGIYVIIDWHSHYAELYENEAIQFFSEIAQIYGSFPNIIYEIYNEPLLTPWSTIKDYAQHVIPTIRSNGSPLSLIIIGTPFYSQDVDSVISAKLDTAIYGNIAYTLHFYAASHGDELQAKAQLALDNHIPIFVTEFGTVPADGDGQIDYESSTKWISFLSKYNISFCNWAFNNKDESASALQTYTEISNLPWNYPQVLTSSGQFIFDIIQENALQL</sequence>
<proteinExistence type="inferred from homology"/>
<dbReference type="EMBL" id="HBIJ01023890">
    <property type="protein sequence ID" value="CAE0375011.1"/>
    <property type="molecule type" value="Transcribed_RNA"/>
</dbReference>
<keyword evidence="6" id="KW-0812">Transmembrane</keyword>
<dbReference type="Pfam" id="PF00150">
    <property type="entry name" value="Cellulase"/>
    <property type="match status" value="1"/>
</dbReference>
<feature type="transmembrane region" description="Helical" evidence="6">
    <location>
        <begin position="55"/>
        <end position="74"/>
    </location>
</feature>
<evidence type="ECO:0000256" key="1">
    <source>
        <dbReference type="ARBA" id="ARBA00005641"/>
    </source>
</evidence>
<dbReference type="GO" id="GO:0000272">
    <property type="term" value="P:polysaccharide catabolic process"/>
    <property type="evidence" value="ECO:0007669"/>
    <property type="project" value="InterPro"/>
</dbReference>
<dbReference type="GO" id="GO:0004553">
    <property type="term" value="F:hydrolase activity, hydrolyzing O-glycosyl compounds"/>
    <property type="evidence" value="ECO:0007669"/>
    <property type="project" value="InterPro"/>
</dbReference>
<dbReference type="PANTHER" id="PTHR34142">
    <property type="entry name" value="ENDO-BETA-1,4-GLUCANASE A"/>
    <property type="match status" value="1"/>
</dbReference>
<feature type="region of interest" description="Disordered" evidence="5">
    <location>
        <begin position="79"/>
        <end position="105"/>
    </location>
</feature>
<dbReference type="AlphaFoldDB" id="A0A7S3NL40"/>
<keyword evidence="3 4" id="KW-0326">Glycosidase</keyword>
<comment type="similarity">
    <text evidence="1 4">Belongs to the glycosyl hydrolase 5 (cellulase A) family.</text>
</comment>
<dbReference type="PANTHER" id="PTHR34142:SF1">
    <property type="entry name" value="GLYCOSIDE HYDROLASE FAMILY 5 DOMAIN-CONTAINING PROTEIN"/>
    <property type="match status" value="1"/>
</dbReference>